<dbReference type="InterPro" id="IPR050194">
    <property type="entry name" value="Glycosyltransferase_grp1"/>
</dbReference>
<evidence type="ECO:0000313" key="3">
    <source>
        <dbReference type="EMBL" id="AIW20311.1"/>
    </source>
</evidence>
<dbReference type="SUPFAM" id="SSF53756">
    <property type="entry name" value="UDP-Glycosyltransferase/glycogen phosphorylase"/>
    <property type="match status" value="1"/>
</dbReference>
<dbReference type="GO" id="GO:0016757">
    <property type="term" value="F:glycosyltransferase activity"/>
    <property type="evidence" value="ECO:0007669"/>
    <property type="project" value="InterPro"/>
</dbReference>
<dbReference type="Pfam" id="PF00534">
    <property type="entry name" value="Glycos_transf_1"/>
    <property type="match status" value="1"/>
</dbReference>
<feature type="domain" description="Glycosyl transferase family 1" evidence="1">
    <location>
        <begin position="183"/>
        <end position="335"/>
    </location>
</feature>
<dbReference type="Proteomes" id="UP000030081">
    <property type="component" value="Chromosome 1"/>
</dbReference>
<dbReference type="CDD" id="cd03801">
    <property type="entry name" value="GT4_PimA-like"/>
    <property type="match status" value="1"/>
</dbReference>
<dbReference type="EMBL" id="CP009617">
    <property type="protein sequence ID" value="AIW20311.1"/>
    <property type="molecule type" value="Genomic_DNA"/>
</dbReference>
<dbReference type="InterPro" id="IPR001296">
    <property type="entry name" value="Glyco_trans_1"/>
</dbReference>
<proteinExistence type="predicted"/>
<dbReference type="KEGG" id="vcy:IX92_15275"/>
<feature type="domain" description="Glycosyltransferase subfamily 4-like N-terminal" evidence="2">
    <location>
        <begin position="73"/>
        <end position="166"/>
    </location>
</feature>
<organism evidence="3 4">
    <name type="scientific">Vibrio coralliilyticus</name>
    <dbReference type="NCBI Taxonomy" id="190893"/>
    <lineage>
        <taxon>Bacteria</taxon>
        <taxon>Pseudomonadati</taxon>
        <taxon>Pseudomonadota</taxon>
        <taxon>Gammaproteobacteria</taxon>
        <taxon>Vibrionales</taxon>
        <taxon>Vibrionaceae</taxon>
        <taxon>Vibrio</taxon>
    </lineage>
</organism>
<evidence type="ECO:0000259" key="2">
    <source>
        <dbReference type="Pfam" id="PF13439"/>
    </source>
</evidence>
<dbReference type="PANTHER" id="PTHR45947:SF3">
    <property type="entry name" value="SULFOQUINOVOSYL TRANSFERASE SQD2"/>
    <property type="match status" value="1"/>
</dbReference>
<protein>
    <recommendedName>
        <fullName evidence="5">Glycosyl transferase family 1</fullName>
    </recommendedName>
</protein>
<evidence type="ECO:0000259" key="1">
    <source>
        <dbReference type="Pfam" id="PF00534"/>
    </source>
</evidence>
<dbReference type="AlphaFoldDB" id="A0AAN0SE58"/>
<evidence type="ECO:0008006" key="5">
    <source>
        <dbReference type="Google" id="ProtNLM"/>
    </source>
</evidence>
<dbReference type="RefSeq" id="WP_043009510.1">
    <property type="nucleotide sequence ID" value="NZ_CP009617.1"/>
</dbReference>
<dbReference type="InterPro" id="IPR028098">
    <property type="entry name" value="Glyco_trans_4-like_N"/>
</dbReference>
<dbReference type="PANTHER" id="PTHR45947">
    <property type="entry name" value="SULFOQUINOVOSYL TRANSFERASE SQD2"/>
    <property type="match status" value="1"/>
</dbReference>
<evidence type="ECO:0000313" key="4">
    <source>
        <dbReference type="Proteomes" id="UP000030081"/>
    </source>
</evidence>
<name>A0AAN0SE58_9VIBR</name>
<accession>A0AAN0SE58</accession>
<keyword evidence="4" id="KW-1185">Reference proteome</keyword>
<gene>
    <name evidence="3" type="ORF">IX92_15275</name>
</gene>
<dbReference type="Gene3D" id="3.40.50.2000">
    <property type="entry name" value="Glycogen Phosphorylase B"/>
    <property type="match status" value="2"/>
</dbReference>
<reference evidence="3 4" key="1">
    <citation type="submission" date="2014-10" db="EMBL/GenBank/DDBJ databases">
        <title>The Complete Genome Sequence for the Shellfish Pathogen Vibrio coralliilyticus RE98 Isolated from a Shellfish Hatchery.</title>
        <authorList>
            <person name="Richards G.P."/>
            <person name="Bono J.L."/>
            <person name="Watson M.A."/>
            <person name="Needleman D.S."/>
        </authorList>
    </citation>
    <scope>NUCLEOTIDE SEQUENCE [LARGE SCALE GENOMIC DNA]</scope>
    <source>
        <strain evidence="3 4">RE98</strain>
    </source>
</reference>
<dbReference type="Pfam" id="PF13439">
    <property type="entry name" value="Glyco_transf_4"/>
    <property type="match status" value="1"/>
</dbReference>
<sequence>MNILRISSYPTKERPGMGLHPYKITQSMSSDVRTYYVTTKNNDENETVPQGVFLNEQYFFNEKRDPSAGIFKKITFNIKRILGIISFSTRTIFFYRRIDIDVVHIHSPMFILIALYYKMLGKNTYITYHGSDLNAVGKSKLYCYFLKKLTGAFAISPSMIPSLNEIHGKDSVFQTFNAIDRSEYFHDKNKQRQKRIVAVGSLKLEKGFDLLIDAFSQIEKVHPEYDLVIAGEGPLRPVLQAQITESGLDEKVTLIGHMNKSSLLDLYSTSEMFVLSSVSEGFPKVVLEALACQLKLVTTNVGAIPDFLGDYPYIVNPDASEIAEAIVKLMADSEDYALEKVLDKYSDWRVVSDMYLEVYKNDTI</sequence>